<protein>
    <submittedName>
        <fullName evidence="3">Cytochrome c3 family protein</fullName>
    </submittedName>
</protein>
<evidence type="ECO:0000259" key="2">
    <source>
        <dbReference type="Pfam" id="PF14522"/>
    </source>
</evidence>
<dbReference type="PROSITE" id="PS51257">
    <property type="entry name" value="PROKAR_LIPOPROTEIN"/>
    <property type="match status" value="1"/>
</dbReference>
<dbReference type="InterPro" id="IPR051829">
    <property type="entry name" value="Multiheme_Cytochr_ET"/>
</dbReference>
<evidence type="ECO:0000313" key="4">
    <source>
        <dbReference type="Proteomes" id="UP001596084"/>
    </source>
</evidence>
<dbReference type="Pfam" id="PF14522">
    <property type="entry name" value="Cytochrome_C7"/>
    <property type="match status" value="1"/>
</dbReference>
<gene>
    <name evidence="3" type="ORF">ACFPP7_04470</name>
</gene>
<name>A0ABW0Q5V2_9BURK</name>
<keyword evidence="4" id="KW-1185">Reference proteome</keyword>
<dbReference type="PANTHER" id="PTHR35038:SF6">
    <property type="entry name" value="SURFACE LOCALIZED DECAHEME CYTOCHROME C LIPOPROTEIN"/>
    <property type="match status" value="1"/>
</dbReference>
<dbReference type="RefSeq" id="WP_068834580.1">
    <property type="nucleotide sequence ID" value="NZ_JBHSMX010000009.1"/>
</dbReference>
<organism evidence="3 4">
    <name type="scientific">Polaromonas jejuensis</name>
    <dbReference type="NCBI Taxonomy" id="457502"/>
    <lineage>
        <taxon>Bacteria</taxon>
        <taxon>Pseudomonadati</taxon>
        <taxon>Pseudomonadota</taxon>
        <taxon>Betaproteobacteria</taxon>
        <taxon>Burkholderiales</taxon>
        <taxon>Comamonadaceae</taxon>
        <taxon>Polaromonas</taxon>
    </lineage>
</organism>
<dbReference type="PANTHER" id="PTHR35038">
    <property type="entry name" value="DISSIMILATORY SULFITE REDUCTASE SIRA"/>
    <property type="match status" value="1"/>
</dbReference>
<sequence>MKQAISRARVMALLFSWAGVIVFACVGPQALAQSPPRNFDHLTTGFPLVGIHTAQRCESCHIDGVFKGTPKDCASCHTSGLRHARSNTVKPPRHIPTQMNCDSCHNTQTFTGARFNHSGVVAGTCATCHNGITAPGRPANHIPYQTVAGVAITNCDTCHKGGFAAWTPARFHSNVPVSTQCASCHNGSYPPAVGKPNTPWHVGVTACELCHRSSSNWLAVQFTHSPANAVGTGTCDTCHTGTGARGKPATHIPVTTGLARCDACHRSQASFATAVAMNHSVVTTSACKSCHNGNYTTQGVTGALAKPANHIPESQLLNGAGMDCNACHASTANWAGVRMNHGASLGGGAGWCKSCHATGSNYLGNMERQALTHKTKTPPAIDCSESGCHRPVGNVGAAFRNWK</sequence>
<evidence type="ECO:0000313" key="3">
    <source>
        <dbReference type="EMBL" id="MFC5520171.1"/>
    </source>
</evidence>
<feature type="domain" description="Cytochrome c7-like" evidence="2">
    <location>
        <begin position="114"/>
        <end position="186"/>
    </location>
</feature>
<dbReference type="InterPro" id="IPR036280">
    <property type="entry name" value="Multihaem_cyt_sf"/>
</dbReference>
<dbReference type="EMBL" id="JBHSMX010000009">
    <property type="protein sequence ID" value="MFC5520171.1"/>
    <property type="molecule type" value="Genomic_DNA"/>
</dbReference>
<keyword evidence="1" id="KW-0732">Signal</keyword>
<dbReference type="Proteomes" id="UP001596084">
    <property type="component" value="Unassembled WGS sequence"/>
</dbReference>
<evidence type="ECO:0000256" key="1">
    <source>
        <dbReference type="ARBA" id="ARBA00022729"/>
    </source>
</evidence>
<comment type="caution">
    <text evidence="3">The sequence shown here is derived from an EMBL/GenBank/DDBJ whole genome shotgun (WGS) entry which is preliminary data.</text>
</comment>
<dbReference type="SUPFAM" id="SSF48695">
    <property type="entry name" value="Multiheme cytochromes"/>
    <property type="match status" value="1"/>
</dbReference>
<accession>A0ABW0Q5V2</accession>
<reference evidence="4" key="1">
    <citation type="journal article" date="2019" name="Int. J. Syst. Evol. Microbiol.">
        <title>The Global Catalogue of Microorganisms (GCM) 10K type strain sequencing project: providing services to taxonomists for standard genome sequencing and annotation.</title>
        <authorList>
            <consortium name="The Broad Institute Genomics Platform"/>
            <consortium name="The Broad Institute Genome Sequencing Center for Infectious Disease"/>
            <person name="Wu L."/>
            <person name="Ma J."/>
        </authorList>
    </citation>
    <scope>NUCLEOTIDE SEQUENCE [LARGE SCALE GENOMIC DNA]</scope>
    <source>
        <strain evidence="4">CGMCC 4.7277</strain>
    </source>
</reference>
<dbReference type="Gene3D" id="3.90.10.10">
    <property type="entry name" value="Cytochrome C3"/>
    <property type="match status" value="3"/>
</dbReference>
<proteinExistence type="predicted"/>
<dbReference type="InterPro" id="IPR029467">
    <property type="entry name" value="Cyt_c7-like"/>
</dbReference>